<evidence type="ECO:0000256" key="12">
    <source>
        <dbReference type="ARBA" id="ARBA00022982"/>
    </source>
</evidence>
<evidence type="ECO:0000256" key="9">
    <source>
        <dbReference type="ARBA" id="ARBA00022692"/>
    </source>
</evidence>
<dbReference type="GO" id="GO:0015677">
    <property type="term" value="P:copper ion import"/>
    <property type="evidence" value="ECO:0007669"/>
    <property type="project" value="TreeGrafter"/>
</dbReference>
<evidence type="ECO:0000256" key="17">
    <source>
        <dbReference type="ARBA" id="ARBA00023136"/>
    </source>
</evidence>
<keyword evidence="7" id="KW-0349">Heme</keyword>
<keyword evidence="8" id="KW-0285">Flavoprotein</keyword>
<dbReference type="GO" id="GO:0006826">
    <property type="term" value="P:iron ion transport"/>
    <property type="evidence" value="ECO:0007669"/>
    <property type="project" value="UniProtKB-ARBA"/>
</dbReference>
<keyword evidence="17 20" id="KW-0472">Membrane</keyword>
<evidence type="ECO:0000256" key="18">
    <source>
        <dbReference type="ARBA" id="ARBA00023180"/>
    </source>
</evidence>
<evidence type="ECO:0000256" key="10">
    <source>
        <dbReference type="ARBA" id="ARBA00022827"/>
    </source>
</evidence>
<evidence type="ECO:0000259" key="22">
    <source>
        <dbReference type="PROSITE" id="PS51384"/>
    </source>
</evidence>
<evidence type="ECO:0000256" key="5">
    <source>
        <dbReference type="ARBA" id="ARBA00022448"/>
    </source>
</evidence>
<dbReference type="HOGENOM" id="CLU_010365_4_0_1"/>
<dbReference type="SUPFAM" id="SSF52343">
    <property type="entry name" value="Ferredoxin reductase-like, C-terminal NADP-linked domain"/>
    <property type="match status" value="1"/>
</dbReference>
<dbReference type="GeneID" id="2893804"/>
<dbReference type="InterPro" id="IPR017927">
    <property type="entry name" value="FAD-bd_FR_type"/>
</dbReference>
<dbReference type="Pfam" id="PF08030">
    <property type="entry name" value="NAD_binding_6"/>
    <property type="match status" value="1"/>
</dbReference>
<evidence type="ECO:0000256" key="14">
    <source>
        <dbReference type="ARBA" id="ARBA00023002"/>
    </source>
</evidence>
<evidence type="ECO:0000256" key="8">
    <source>
        <dbReference type="ARBA" id="ARBA00022630"/>
    </source>
</evidence>
<keyword evidence="10" id="KW-0274">FAD</keyword>
<evidence type="ECO:0000313" key="24">
    <source>
        <dbReference type="Proteomes" id="UP000000598"/>
    </source>
</evidence>
<dbReference type="SFLD" id="SFLDG01168">
    <property type="entry name" value="Ferric_reductase_subgroup_(FRE"/>
    <property type="match status" value="1"/>
</dbReference>
<dbReference type="Gene3D" id="3.40.50.80">
    <property type="entry name" value="Nucleotide-binding domain of ferredoxin-NADP reductase (FNR) module"/>
    <property type="match status" value="1"/>
</dbReference>
<dbReference type="eggNOG" id="KOG0039">
    <property type="taxonomic scope" value="Eukaryota"/>
</dbReference>
<dbReference type="EC" id="1.16.1.9" evidence="4"/>
<proteinExistence type="inferred from homology"/>
<dbReference type="InterPro" id="IPR039261">
    <property type="entry name" value="FNR_nucleotide-bd"/>
</dbReference>
<dbReference type="InterPro" id="IPR051410">
    <property type="entry name" value="Ferric/Cupric_Reductase"/>
</dbReference>
<keyword evidence="18" id="KW-0325">Glycoprotein</keyword>
<dbReference type="PaxDb" id="284590-Q6CPC7"/>
<evidence type="ECO:0000256" key="13">
    <source>
        <dbReference type="ARBA" id="ARBA00022989"/>
    </source>
</evidence>
<comment type="subcellular location">
    <subcellularLocation>
        <location evidence="2">Cell membrane</location>
        <topology evidence="2">Multi-pass membrane protein</topology>
    </subcellularLocation>
</comment>
<evidence type="ECO:0000256" key="15">
    <source>
        <dbReference type="ARBA" id="ARBA00023004"/>
    </source>
</evidence>
<dbReference type="InterPro" id="IPR013112">
    <property type="entry name" value="FAD-bd_8"/>
</dbReference>
<keyword evidence="13 20" id="KW-1133">Transmembrane helix</keyword>
<evidence type="ECO:0000256" key="21">
    <source>
        <dbReference type="SAM" id="SignalP"/>
    </source>
</evidence>
<keyword evidence="14" id="KW-0560">Oxidoreductase</keyword>
<evidence type="ECO:0000256" key="1">
    <source>
        <dbReference type="ARBA" id="ARBA00001974"/>
    </source>
</evidence>
<feature type="chain" id="PRO_5004271630" description="ferric-chelate reductase (NADPH)" evidence="21">
    <location>
        <begin position="24"/>
        <end position="713"/>
    </location>
</feature>
<dbReference type="GO" id="GO:0006879">
    <property type="term" value="P:intracellular iron ion homeostasis"/>
    <property type="evidence" value="ECO:0007669"/>
    <property type="project" value="TreeGrafter"/>
</dbReference>
<feature type="transmembrane region" description="Helical" evidence="20">
    <location>
        <begin position="238"/>
        <end position="257"/>
    </location>
</feature>
<protein>
    <recommendedName>
        <fullName evidence="4">ferric-chelate reductase (NADPH)</fullName>
        <ecNumber evidence="4">1.16.1.9</ecNumber>
    </recommendedName>
</protein>
<evidence type="ECO:0000256" key="7">
    <source>
        <dbReference type="ARBA" id="ARBA00022617"/>
    </source>
</evidence>
<dbReference type="Proteomes" id="UP000000598">
    <property type="component" value="Chromosome E"/>
</dbReference>
<comment type="catalytic activity">
    <reaction evidence="19">
        <text>2 a Fe(II)-siderophore + NADP(+) + H(+) = 2 a Fe(III)-siderophore + NADPH</text>
        <dbReference type="Rhea" id="RHEA:28795"/>
        <dbReference type="Rhea" id="RHEA-COMP:11342"/>
        <dbReference type="Rhea" id="RHEA-COMP:11344"/>
        <dbReference type="ChEBI" id="CHEBI:15378"/>
        <dbReference type="ChEBI" id="CHEBI:29033"/>
        <dbReference type="ChEBI" id="CHEBI:29034"/>
        <dbReference type="ChEBI" id="CHEBI:57783"/>
        <dbReference type="ChEBI" id="CHEBI:58349"/>
        <dbReference type="EC" id="1.16.1.9"/>
    </reaction>
</comment>
<dbReference type="EMBL" id="CR382125">
    <property type="protein sequence ID" value="CAG99299.1"/>
    <property type="molecule type" value="Genomic_DNA"/>
</dbReference>
<dbReference type="SUPFAM" id="SSF63380">
    <property type="entry name" value="Riboflavin synthase domain-like"/>
    <property type="match status" value="1"/>
</dbReference>
<name>Q6CPC7_KLULA</name>
<keyword evidence="7" id="KW-0479">Metal-binding</keyword>
<evidence type="ECO:0000256" key="2">
    <source>
        <dbReference type="ARBA" id="ARBA00004651"/>
    </source>
</evidence>
<dbReference type="Pfam" id="PF08022">
    <property type="entry name" value="FAD_binding_8"/>
    <property type="match status" value="1"/>
</dbReference>
<gene>
    <name evidence="23" type="ORF">KLLA0_E05897g</name>
</gene>
<dbReference type="KEGG" id="kla:KLLA0_E05897g"/>
<dbReference type="GO" id="GO:0052851">
    <property type="term" value="F:ferric-chelate reductase (NADPH) activity"/>
    <property type="evidence" value="ECO:0007669"/>
    <property type="project" value="UniProtKB-EC"/>
</dbReference>
<sequence length="713" mass="82078">MRSSKLQFILTFLVVFLLNGVSASVKTDLFTPRSSALKITQACTQSLASVATFCTAKKAATCFCKNVDYAGSYFYCVFQHIEDDSTKKEFMNTVNQTCNGYSEKKILAVYENATSHLVKVSDVPHFNKSVPISFPVYYSEKFYNNYYDTMENFYNSYHHSFYYGAVLSAYFPVIFFFGGLIHWLKVFFPQKTNSVRRAMKKVWIVRVFEKHVTIPSLFNGTHAAPEPVTGGHYPTRLQSIFITAWWCLTFIFLCTNYRSHIAGSKTYPSKSIYLSRLIADRAGIMGVHLMVITFFLSGRNNIFLWWTGWKQSTFYAYHKAVARATVLVVCVHAIGYVIRSSLLKHYHRNLMKGYWICGAFALVAASTMVIQGLGRLRKLNYEIFYILHVFLALLVLIMTAFHLKKEEYTLFSYIMGAFWAFDRFARIVRILYFGVRTAKVTVIHDEVLMISIPRHKYWPVYPGAFGYIYFMKPTIFWQSHPFSIIPSEDGKHINFYIKVKKGATKTILKHVQKQKSQTAEIKVMFEGPYGSEKPLDHYRDILFYSSGNGIPGVYPYVMNLLKDPENRDKSITLYWIIQHIESVEWFMDELAALQNYSNVETVVYVTRHPGQPVFEVFDKEKADKEESTVDEMTNSIDGSEEYIKVLPNVEFRYEKPNIEELVRSDVSDLGSTDVAVVSCGHNAICDTIRRTVADISGTRTSGTLDYIEELQAW</sequence>
<dbReference type="InParanoid" id="Q6CPC7"/>
<feature type="transmembrane region" description="Helical" evidence="20">
    <location>
        <begin position="316"/>
        <end position="338"/>
    </location>
</feature>
<dbReference type="InterPro" id="IPR013130">
    <property type="entry name" value="Fe3_Rdtase_TM_dom"/>
</dbReference>
<evidence type="ECO:0000256" key="20">
    <source>
        <dbReference type="SAM" id="Phobius"/>
    </source>
</evidence>
<dbReference type="RefSeq" id="XP_454212.1">
    <property type="nucleotide sequence ID" value="XM_454212.1"/>
</dbReference>
<feature type="signal peptide" evidence="21">
    <location>
        <begin position="1"/>
        <end position="23"/>
    </location>
</feature>
<evidence type="ECO:0000256" key="11">
    <source>
        <dbReference type="ARBA" id="ARBA00022857"/>
    </source>
</evidence>
<keyword evidence="9 20" id="KW-0812">Transmembrane</keyword>
<dbReference type="PANTHER" id="PTHR32361">
    <property type="entry name" value="FERRIC/CUPRIC REDUCTASE TRANSMEMBRANE COMPONENT"/>
    <property type="match status" value="1"/>
</dbReference>
<feature type="transmembrane region" description="Helical" evidence="20">
    <location>
        <begin position="161"/>
        <end position="181"/>
    </location>
</feature>
<keyword evidence="16" id="KW-0406">Ion transport</keyword>
<dbReference type="SFLD" id="SFLDS00052">
    <property type="entry name" value="Ferric_Reductase_Domain"/>
    <property type="match status" value="1"/>
</dbReference>
<dbReference type="CDD" id="cd06186">
    <property type="entry name" value="NOX_Duox_like_FAD_NADP"/>
    <property type="match status" value="1"/>
</dbReference>
<feature type="transmembrane region" description="Helical" evidence="20">
    <location>
        <begin position="383"/>
        <end position="403"/>
    </location>
</feature>
<evidence type="ECO:0000256" key="3">
    <source>
        <dbReference type="ARBA" id="ARBA00006278"/>
    </source>
</evidence>
<feature type="transmembrane region" description="Helical" evidence="20">
    <location>
        <begin position="278"/>
        <end position="296"/>
    </location>
</feature>
<dbReference type="PANTHER" id="PTHR32361:SF9">
    <property type="entry name" value="FERRIC REDUCTASE TRANSMEMBRANE COMPONENT 3-RELATED"/>
    <property type="match status" value="1"/>
</dbReference>
<evidence type="ECO:0000256" key="4">
    <source>
        <dbReference type="ARBA" id="ARBA00012668"/>
    </source>
</evidence>
<dbReference type="GO" id="GO:0005886">
    <property type="term" value="C:plasma membrane"/>
    <property type="evidence" value="ECO:0007669"/>
    <property type="project" value="UniProtKB-SubCell"/>
</dbReference>
<keyword evidence="21" id="KW-0732">Signal</keyword>
<dbReference type="PROSITE" id="PS51384">
    <property type="entry name" value="FAD_FR"/>
    <property type="match status" value="1"/>
</dbReference>
<keyword evidence="11" id="KW-0521">NADP</keyword>
<dbReference type="AlphaFoldDB" id="Q6CPC7"/>
<accession>Q6CPC7</accession>
<dbReference type="InterPro" id="IPR017938">
    <property type="entry name" value="Riboflavin_synthase-like_b-brl"/>
</dbReference>
<keyword evidence="12" id="KW-0249">Electron transport</keyword>
<keyword evidence="6" id="KW-1003">Cell membrane</keyword>
<keyword evidence="15" id="KW-0408">Iron</keyword>
<reference evidence="23 24" key="1">
    <citation type="journal article" date="2004" name="Nature">
        <title>Genome evolution in yeasts.</title>
        <authorList>
            <consortium name="Genolevures"/>
            <person name="Dujon B."/>
            <person name="Sherman D."/>
            <person name="Fischer G."/>
            <person name="Durrens P."/>
            <person name="Casaregola S."/>
            <person name="Lafontaine I."/>
            <person name="de Montigny J."/>
            <person name="Marck C."/>
            <person name="Neuveglise C."/>
            <person name="Talla E."/>
            <person name="Goffard N."/>
            <person name="Frangeul L."/>
            <person name="Aigle M."/>
            <person name="Anthouard V."/>
            <person name="Babour A."/>
            <person name="Barbe V."/>
            <person name="Barnay S."/>
            <person name="Blanchin S."/>
            <person name="Beckerich J.M."/>
            <person name="Beyne E."/>
            <person name="Bleykasten C."/>
            <person name="Boisrame A."/>
            <person name="Boyer J."/>
            <person name="Cattolico L."/>
            <person name="Confanioleri F."/>
            <person name="de Daruvar A."/>
            <person name="Despons L."/>
            <person name="Fabre E."/>
            <person name="Fairhead C."/>
            <person name="Ferry-Dumazet H."/>
            <person name="Groppi A."/>
            <person name="Hantraye F."/>
            <person name="Hennequin C."/>
            <person name="Jauniaux N."/>
            <person name="Joyet P."/>
            <person name="Kachouri R."/>
            <person name="Kerrest A."/>
            <person name="Koszul R."/>
            <person name="Lemaire M."/>
            <person name="Lesur I."/>
            <person name="Ma L."/>
            <person name="Muller H."/>
            <person name="Nicaud J.M."/>
            <person name="Nikolski M."/>
            <person name="Oztas S."/>
            <person name="Ozier-Kalogeropoulos O."/>
            <person name="Pellenz S."/>
            <person name="Potier S."/>
            <person name="Richard G.F."/>
            <person name="Straub M.L."/>
            <person name="Suleau A."/>
            <person name="Swennene D."/>
            <person name="Tekaia F."/>
            <person name="Wesolowski-Louvel M."/>
            <person name="Westhof E."/>
            <person name="Wirth B."/>
            <person name="Zeniou-Meyer M."/>
            <person name="Zivanovic I."/>
            <person name="Bolotin-Fukuhara M."/>
            <person name="Thierry A."/>
            <person name="Bouchier C."/>
            <person name="Caudron B."/>
            <person name="Scarpelli C."/>
            <person name="Gaillardin C."/>
            <person name="Weissenbach J."/>
            <person name="Wincker P."/>
            <person name="Souciet J.L."/>
        </authorList>
    </citation>
    <scope>NUCLEOTIDE SEQUENCE [LARGE SCALE GENOMIC DNA]</scope>
    <source>
        <strain evidence="24">ATCC 8585 / CBS 2359 / DSM 70799 / NBRC 1267 / NRRL Y-1140 / WM37</strain>
    </source>
</reference>
<feature type="domain" description="FAD-binding FR-type" evidence="22">
    <location>
        <begin position="420"/>
        <end position="535"/>
    </location>
</feature>
<comment type="similarity">
    <text evidence="3">Belongs to the ferric reductase (FRE) family.</text>
</comment>
<keyword evidence="24" id="KW-1185">Reference proteome</keyword>
<feature type="transmembrane region" description="Helical" evidence="20">
    <location>
        <begin position="410"/>
        <end position="432"/>
    </location>
</feature>
<dbReference type="OMA" id="GWSYRTF"/>
<comment type="cofactor">
    <cofactor evidence="1">
        <name>FAD</name>
        <dbReference type="ChEBI" id="CHEBI:57692"/>
    </cofactor>
</comment>
<dbReference type="Pfam" id="PF01794">
    <property type="entry name" value="Ferric_reduct"/>
    <property type="match status" value="1"/>
</dbReference>
<feature type="transmembrane region" description="Helical" evidence="20">
    <location>
        <begin position="350"/>
        <end position="371"/>
    </location>
</feature>
<dbReference type="InterPro" id="IPR013121">
    <property type="entry name" value="Fe_red_NAD-bd_6"/>
</dbReference>
<organism evidence="23 24">
    <name type="scientific">Kluyveromyces lactis (strain ATCC 8585 / CBS 2359 / DSM 70799 / NBRC 1267 / NRRL Y-1140 / WM37)</name>
    <name type="common">Yeast</name>
    <name type="synonym">Candida sphaerica</name>
    <dbReference type="NCBI Taxonomy" id="284590"/>
    <lineage>
        <taxon>Eukaryota</taxon>
        <taxon>Fungi</taxon>
        <taxon>Dikarya</taxon>
        <taxon>Ascomycota</taxon>
        <taxon>Saccharomycotina</taxon>
        <taxon>Saccharomycetes</taxon>
        <taxon>Saccharomycetales</taxon>
        <taxon>Saccharomycetaceae</taxon>
        <taxon>Kluyveromyces</taxon>
    </lineage>
</organism>
<evidence type="ECO:0000313" key="23">
    <source>
        <dbReference type="EMBL" id="CAG99299.1"/>
    </source>
</evidence>
<evidence type="ECO:0000256" key="16">
    <source>
        <dbReference type="ARBA" id="ARBA00023065"/>
    </source>
</evidence>
<keyword evidence="5" id="KW-0813">Transport</keyword>
<evidence type="ECO:0000256" key="6">
    <source>
        <dbReference type="ARBA" id="ARBA00022475"/>
    </source>
</evidence>
<evidence type="ECO:0000256" key="19">
    <source>
        <dbReference type="ARBA" id="ARBA00048483"/>
    </source>
</evidence>